<keyword evidence="4 8" id="KW-0418">Kinase</keyword>
<feature type="domain" description="Protein kinase" evidence="7">
    <location>
        <begin position="39"/>
        <end position="321"/>
    </location>
</feature>
<dbReference type="PROSITE" id="PS00108">
    <property type="entry name" value="PROTEIN_KINASE_ST"/>
    <property type="match status" value="1"/>
</dbReference>
<dbReference type="InterPro" id="IPR000719">
    <property type="entry name" value="Prot_kinase_dom"/>
</dbReference>
<dbReference type="Pfam" id="PF00069">
    <property type="entry name" value="Pkinase"/>
    <property type="match status" value="1"/>
</dbReference>
<gene>
    <name evidence="8" type="primary">sgk1</name>
    <name evidence="8" type="ORF">Hypma_005800</name>
</gene>
<dbReference type="InterPro" id="IPR008271">
    <property type="entry name" value="Ser/Thr_kinase_AS"/>
</dbReference>
<dbReference type="OrthoDB" id="68483at2759"/>
<keyword evidence="3" id="KW-0547">Nucleotide-binding</keyword>
<keyword evidence="1" id="KW-0723">Serine/threonine-protein kinase</keyword>
<evidence type="ECO:0000259" key="7">
    <source>
        <dbReference type="PROSITE" id="PS50011"/>
    </source>
</evidence>
<dbReference type="AlphaFoldDB" id="A0A369KG96"/>
<evidence type="ECO:0000256" key="1">
    <source>
        <dbReference type="ARBA" id="ARBA00022527"/>
    </source>
</evidence>
<evidence type="ECO:0000313" key="9">
    <source>
        <dbReference type="Proteomes" id="UP000076154"/>
    </source>
</evidence>
<name>A0A369KG96_HYPMA</name>
<dbReference type="SUPFAM" id="SSF56112">
    <property type="entry name" value="Protein kinase-like (PK-like)"/>
    <property type="match status" value="1"/>
</dbReference>
<dbReference type="Proteomes" id="UP000076154">
    <property type="component" value="Unassembled WGS sequence"/>
</dbReference>
<evidence type="ECO:0000256" key="5">
    <source>
        <dbReference type="ARBA" id="ARBA00022840"/>
    </source>
</evidence>
<protein>
    <submittedName>
        <fullName evidence="8">Serine/threonine-protein kinase Sgk1</fullName>
    </submittedName>
</protein>
<dbReference type="PANTHER" id="PTHR24351">
    <property type="entry name" value="RIBOSOMAL PROTEIN S6 KINASE"/>
    <property type="match status" value="1"/>
</dbReference>
<dbReference type="InParanoid" id="A0A369KG96"/>
<evidence type="ECO:0000256" key="6">
    <source>
        <dbReference type="SAM" id="MobiDB-lite"/>
    </source>
</evidence>
<accession>A0A369KG96</accession>
<evidence type="ECO:0000256" key="4">
    <source>
        <dbReference type="ARBA" id="ARBA00022777"/>
    </source>
</evidence>
<keyword evidence="5" id="KW-0067">ATP-binding</keyword>
<keyword evidence="2" id="KW-0808">Transferase</keyword>
<reference evidence="8" key="1">
    <citation type="submission" date="2018-04" db="EMBL/GenBank/DDBJ databases">
        <title>Whole genome sequencing of Hypsizygus marmoreus.</title>
        <authorList>
            <person name="Choi I.-G."/>
            <person name="Min B."/>
            <person name="Kim J.-G."/>
            <person name="Kim S."/>
            <person name="Oh Y.-L."/>
            <person name="Kong W.-S."/>
            <person name="Park H."/>
            <person name="Jeong J."/>
            <person name="Song E.-S."/>
        </authorList>
    </citation>
    <scope>NUCLEOTIDE SEQUENCE [LARGE SCALE GENOMIC DNA]</scope>
    <source>
        <strain evidence="8">51987-8</strain>
    </source>
</reference>
<dbReference type="EMBL" id="LUEZ02000004">
    <property type="protein sequence ID" value="RDB30803.1"/>
    <property type="molecule type" value="Genomic_DNA"/>
</dbReference>
<feature type="compositionally biased region" description="Pro residues" evidence="6">
    <location>
        <begin position="528"/>
        <end position="542"/>
    </location>
</feature>
<dbReference type="Gene3D" id="1.10.510.10">
    <property type="entry name" value="Transferase(Phosphotransferase) domain 1"/>
    <property type="match status" value="1"/>
</dbReference>
<proteinExistence type="predicted"/>
<feature type="compositionally biased region" description="Polar residues" evidence="6">
    <location>
        <begin position="554"/>
        <end position="565"/>
    </location>
</feature>
<dbReference type="GO" id="GO:0004674">
    <property type="term" value="F:protein serine/threonine kinase activity"/>
    <property type="evidence" value="ECO:0007669"/>
    <property type="project" value="UniProtKB-KW"/>
</dbReference>
<dbReference type="Gene3D" id="3.30.200.20">
    <property type="entry name" value="Phosphorylase Kinase, domain 1"/>
    <property type="match status" value="1"/>
</dbReference>
<dbReference type="InterPro" id="IPR011009">
    <property type="entry name" value="Kinase-like_dom_sf"/>
</dbReference>
<keyword evidence="9" id="KW-1185">Reference proteome</keyword>
<evidence type="ECO:0000256" key="2">
    <source>
        <dbReference type="ARBA" id="ARBA00022679"/>
    </source>
</evidence>
<evidence type="ECO:0000256" key="3">
    <source>
        <dbReference type="ARBA" id="ARBA00022741"/>
    </source>
</evidence>
<organism evidence="8 9">
    <name type="scientific">Hypsizygus marmoreus</name>
    <name type="common">White beech mushroom</name>
    <name type="synonym">Agaricus marmoreus</name>
    <dbReference type="NCBI Taxonomy" id="39966"/>
    <lineage>
        <taxon>Eukaryota</taxon>
        <taxon>Fungi</taxon>
        <taxon>Dikarya</taxon>
        <taxon>Basidiomycota</taxon>
        <taxon>Agaricomycotina</taxon>
        <taxon>Agaricomycetes</taxon>
        <taxon>Agaricomycetidae</taxon>
        <taxon>Agaricales</taxon>
        <taxon>Tricholomatineae</taxon>
        <taxon>Lyophyllaceae</taxon>
        <taxon>Hypsizygus</taxon>
    </lineage>
</organism>
<feature type="region of interest" description="Disordered" evidence="6">
    <location>
        <begin position="521"/>
        <end position="565"/>
    </location>
</feature>
<dbReference type="GO" id="GO:0005524">
    <property type="term" value="F:ATP binding"/>
    <property type="evidence" value="ECO:0007669"/>
    <property type="project" value="UniProtKB-KW"/>
</dbReference>
<dbReference type="STRING" id="39966.A0A369KG96"/>
<dbReference type="PROSITE" id="PS50011">
    <property type="entry name" value="PROTEIN_KINASE_DOM"/>
    <property type="match status" value="1"/>
</dbReference>
<comment type="caution">
    <text evidence="8">The sequence shown here is derived from an EMBL/GenBank/DDBJ whole genome shotgun (WGS) entry which is preliminary data.</text>
</comment>
<sequence>MLFSKPCKPETGVCGQSKFADSWESFGGSPPPRRSLPDFELLKLLNKSKNSTVYLARDRCNRRLVALKVIEKAGRSPRQLRFVESEQQVLRLLSEDETRFSLPLLCSWEDTENFYIVTEYIGGGTLAVEILRCRQFREEKARFYLAELIVAVEELRAHRLIHRDLKPENILLTSDGHIRVIDFGYAKAFDGFALPEGLSFDVDAASDCGSFLTEASEYTTNETCGSPYFMSPEQHRGGEYRDEADDWAIGVIAHCMITGRMPFGFKAETPAEIALCVQHEPLMFQADDCVSPVAKDLIRGFLAKDRRERLTLSQMKGHAFFKRMDWDAAARQELSPPWKPYVAPPPKQPMATCPVKKGAEIEEWNPDSYFRYTATKVDLPKEEPAPAVVKNKCGVFSKVGKFFGSAFSRKEGEGPESLPSAPTPLKALKLTPTPTPMIPAERASNFWHRQSAQPISPAPLCLEAKRKSLRPLLLPDLLAKKAQTSTCTLSGRSHSIPTENLPPHLWARTPEKLNIARAGRNADADTDLPPPKKTVSYSPPPLLESQPKPGYEASTGSQLIGQSPQYRIRESVPGGVILRTNTYLRHARMRLALAIYQAVTALNLLSVSPLGGLSSRGCSHPLPVLSC</sequence>
<dbReference type="SMART" id="SM00220">
    <property type="entry name" value="S_TKc"/>
    <property type="match status" value="1"/>
</dbReference>
<evidence type="ECO:0000313" key="8">
    <source>
        <dbReference type="EMBL" id="RDB30803.1"/>
    </source>
</evidence>